<dbReference type="STRING" id="1121306.SAMN02745196_01530"/>
<dbReference type="Proteomes" id="UP000184526">
    <property type="component" value="Unassembled WGS sequence"/>
</dbReference>
<evidence type="ECO:0000313" key="1">
    <source>
        <dbReference type="EMBL" id="SHH82075.1"/>
    </source>
</evidence>
<reference evidence="1 2" key="1">
    <citation type="submission" date="2016-11" db="EMBL/GenBank/DDBJ databases">
        <authorList>
            <person name="Jaros S."/>
            <person name="Januszkiewicz K."/>
            <person name="Wedrychowicz H."/>
        </authorList>
    </citation>
    <scope>NUCLEOTIDE SEQUENCE [LARGE SCALE GENOMIC DNA]</scope>
    <source>
        <strain evidence="1 2">DSM 3089</strain>
    </source>
</reference>
<dbReference type="AlphaFoldDB" id="A0A1M5W3N3"/>
<evidence type="ECO:0000313" key="2">
    <source>
        <dbReference type="Proteomes" id="UP000184526"/>
    </source>
</evidence>
<name>A0A1M5W3N3_9CLOT</name>
<dbReference type="InterPro" id="IPR014202">
    <property type="entry name" value="Spore_II_R"/>
</dbReference>
<dbReference type="RefSeq" id="WP_072831430.1">
    <property type="nucleotide sequence ID" value="NZ_FQXP01000005.1"/>
</dbReference>
<organism evidence="1 2">
    <name type="scientific">Clostridium collagenovorans DSM 3089</name>
    <dbReference type="NCBI Taxonomy" id="1121306"/>
    <lineage>
        <taxon>Bacteria</taxon>
        <taxon>Bacillati</taxon>
        <taxon>Bacillota</taxon>
        <taxon>Clostridia</taxon>
        <taxon>Eubacteriales</taxon>
        <taxon>Clostridiaceae</taxon>
        <taxon>Clostridium</taxon>
    </lineage>
</organism>
<dbReference type="OrthoDB" id="9793324at2"/>
<gene>
    <name evidence="1" type="ORF">SAMN02745196_01530</name>
</gene>
<sequence>MKRGIILFLSVCLTVLIGSNVISAYGKEPEVSQDEIADKLIRFHVLANSDSEEDQALKLKVRDVVLEYASPLLKDAKDINESREILNKNNDKIINIAKSVIKENGYSYDVQAALEYENFPVKTYGNITLPSGKYEAYRILIGNAEGRNWWCVMFPPLCFVDVTKGDVSKVETEKEMKTVLTEEEYNSVDNTKSNKGKKNDIKFKFKITEVIDKVLK</sequence>
<keyword evidence="2" id="KW-1185">Reference proteome</keyword>
<dbReference type="NCBIfam" id="TIGR02837">
    <property type="entry name" value="spore_II_R"/>
    <property type="match status" value="1"/>
</dbReference>
<dbReference type="EMBL" id="FQXP01000005">
    <property type="protein sequence ID" value="SHH82075.1"/>
    <property type="molecule type" value="Genomic_DNA"/>
</dbReference>
<dbReference type="Pfam" id="PF09551">
    <property type="entry name" value="Spore_II_R"/>
    <property type="match status" value="1"/>
</dbReference>
<accession>A0A1M5W3N3</accession>
<protein>
    <submittedName>
        <fullName evidence="1">Stage II sporulation protein R</fullName>
    </submittedName>
</protein>
<proteinExistence type="predicted"/>